<dbReference type="AlphaFoldDB" id="A0A317XWZ1"/>
<feature type="coiled-coil region" evidence="11">
    <location>
        <begin position="81"/>
        <end position="178"/>
    </location>
</feature>
<keyword evidence="6 11" id="KW-0175">Coiled coil</keyword>
<dbReference type="OrthoDB" id="3344830at2759"/>
<evidence type="ECO:0000256" key="3">
    <source>
        <dbReference type="ARBA" id="ARBA00022618"/>
    </source>
</evidence>
<dbReference type="CDD" id="cd11565">
    <property type="entry name" value="RWD_Spc24"/>
    <property type="match status" value="1"/>
</dbReference>
<reference evidence="13 14" key="1">
    <citation type="journal article" date="2018" name="Mol. Biol. Evol.">
        <title>Broad Genomic Sampling Reveals a Smut Pathogenic Ancestry of the Fungal Clade Ustilaginomycotina.</title>
        <authorList>
            <person name="Kijpornyongpan T."/>
            <person name="Mondo S.J."/>
            <person name="Barry K."/>
            <person name="Sandor L."/>
            <person name="Lee J."/>
            <person name="Lipzen A."/>
            <person name="Pangilinan J."/>
            <person name="LaButti K."/>
            <person name="Hainaut M."/>
            <person name="Henrissat B."/>
            <person name="Grigoriev I.V."/>
            <person name="Spatafora J.W."/>
            <person name="Aime M.C."/>
        </authorList>
    </citation>
    <scope>NUCLEOTIDE SEQUENCE [LARGE SCALE GENOMIC DNA]</scope>
    <source>
        <strain evidence="13 14">MCA 3645</strain>
    </source>
</reference>
<proteinExistence type="inferred from homology"/>
<keyword evidence="8 10" id="KW-0131">Cell cycle</keyword>
<evidence type="ECO:0000256" key="8">
    <source>
        <dbReference type="ARBA" id="ARBA00023306"/>
    </source>
</evidence>
<keyword evidence="2 10" id="KW-0158">Chromosome</keyword>
<dbReference type="GO" id="GO:0031262">
    <property type="term" value="C:Ndc80 complex"/>
    <property type="evidence" value="ECO:0007669"/>
    <property type="project" value="TreeGrafter"/>
</dbReference>
<dbReference type="InParanoid" id="A0A317XWZ1"/>
<comment type="similarity">
    <text evidence="1 10">Belongs to the SPC24 family.</text>
</comment>
<keyword evidence="5 10" id="KW-0995">Kinetochore</keyword>
<evidence type="ECO:0000256" key="4">
    <source>
        <dbReference type="ARBA" id="ARBA00022776"/>
    </source>
</evidence>
<evidence type="ECO:0000256" key="1">
    <source>
        <dbReference type="ARBA" id="ARBA00007804"/>
    </source>
</evidence>
<dbReference type="STRING" id="1882483.A0A317XWZ1"/>
<organism evidence="13 14">
    <name type="scientific">Testicularia cyperi</name>
    <dbReference type="NCBI Taxonomy" id="1882483"/>
    <lineage>
        <taxon>Eukaryota</taxon>
        <taxon>Fungi</taxon>
        <taxon>Dikarya</taxon>
        <taxon>Basidiomycota</taxon>
        <taxon>Ustilaginomycotina</taxon>
        <taxon>Ustilaginomycetes</taxon>
        <taxon>Ustilaginales</taxon>
        <taxon>Anthracoideaceae</taxon>
        <taxon>Testicularia</taxon>
    </lineage>
</organism>
<evidence type="ECO:0000256" key="5">
    <source>
        <dbReference type="ARBA" id="ARBA00022838"/>
    </source>
</evidence>
<dbReference type="Proteomes" id="UP000246740">
    <property type="component" value="Unassembled WGS sequence"/>
</dbReference>
<comment type="subunit">
    <text evidence="10">Component of the NDC80 complex.</text>
</comment>
<comment type="function">
    <text evidence="10">Acts as a component of the essential kinetochore-associated NDC80 complex, which is required for chromosome segregation and spindle checkpoint activity.</text>
</comment>
<dbReference type="GO" id="GO:0007059">
    <property type="term" value="P:chromosome segregation"/>
    <property type="evidence" value="ECO:0007669"/>
    <property type="project" value="TreeGrafter"/>
</dbReference>
<accession>A0A317XWZ1</accession>
<evidence type="ECO:0000256" key="6">
    <source>
        <dbReference type="ARBA" id="ARBA00023054"/>
    </source>
</evidence>
<dbReference type="GO" id="GO:0005634">
    <property type="term" value="C:nucleus"/>
    <property type="evidence" value="ECO:0007669"/>
    <property type="project" value="UniProtKB-SubCell"/>
</dbReference>
<evidence type="ECO:0000256" key="12">
    <source>
        <dbReference type="SAM" id="MobiDB-lite"/>
    </source>
</evidence>
<evidence type="ECO:0000256" key="7">
    <source>
        <dbReference type="ARBA" id="ARBA00023242"/>
    </source>
</evidence>
<evidence type="ECO:0000256" key="9">
    <source>
        <dbReference type="ARBA" id="ARBA00023328"/>
    </source>
</evidence>
<dbReference type="GO" id="GO:0008017">
    <property type="term" value="F:microtubule binding"/>
    <property type="evidence" value="ECO:0007669"/>
    <property type="project" value="TreeGrafter"/>
</dbReference>
<evidence type="ECO:0000313" key="13">
    <source>
        <dbReference type="EMBL" id="PWZ02807.1"/>
    </source>
</evidence>
<keyword evidence="3 10" id="KW-0132">Cell division</keyword>
<keyword evidence="14" id="KW-1185">Reference proteome</keyword>
<dbReference type="EMBL" id="KZ819188">
    <property type="protein sequence ID" value="PWZ02807.1"/>
    <property type="molecule type" value="Genomic_DNA"/>
</dbReference>
<gene>
    <name evidence="13" type="ORF">BCV70DRAFT_197071</name>
</gene>
<evidence type="ECO:0000313" key="14">
    <source>
        <dbReference type="Proteomes" id="UP000246740"/>
    </source>
</evidence>
<name>A0A317XWZ1_9BASI</name>
<dbReference type="InterPro" id="IPR013252">
    <property type="entry name" value="Ndc80_Spc24"/>
</dbReference>
<keyword evidence="9 10" id="KW-0137">Centromere</keyword>
<comment type="subcellular location">
    <subcellularLocation>
        <location evidence="10">Nucleus</location>
    </subcellularLocation>
    <subcellularLocation>
        <location evidence="10">Chromosome</location>
        <location evidence="10">Centromere</location>
        <location evidence="10">Kinetochore</location>
    </subcellularLocation>
</comment>
<feature type="region of interest" description="Disordered" evidence="12">
    <location>
        <begin position="1"/>
        <end position="57"/>
    </location>
</feature>
<feature type="compositionally biased region" description="Low complexity" evidence="12">
    <location>
        <begin position="17"/>
        <end position="35"/>
    </location>
</feature>
<keyword evidence="7 10" id="KW-0539">Nucleus</keyword>
<dbReference type="Pfam" id="PF08286">
    <property type="entry name" value="Spc24"/>
    <property type="match status" value="1"/>
</dbReference>
<dbReference type="GO" id="GO:0051301">
    <property type="term" value="P:cell division"/>
    <property type="evidence" value="ECO:0007669"/>
    <property type="project" value="UniProtKB-UniRule"/>
</dbReference>
<evidence type="ECO:0000256" key="11">
    <source>
        <dbReference type="SAM" id="Coils"/>
    </source>
</evidence>
<dbReference type="PANTHER" id="PTHR22142:SF2">
    <property type="entry name" value="KINETOCHORE PROTEIN SPC24"/>
    <property type="match status" value="1"/>
</dbReference>
<evidence type="ECO:0000256" key="10">
    <source>
        <dbReference type="RuleBase" id="RU368011"/>
    </source>
</evidence>
<protein>
    <recommendedName>
        <fullName evidence="10">Kinetochore protein Spc24</fullName>
    </recommendedName>
</protein>
<sequence>MSTQPDNSAFLMPPPSVARASSASPSSVKSASPVSTGPNTPAEPAHPSSMPSLVKDEARLTDADIDNLIQSLSPHEELDKLRQIEKTIRETQTRRRREEEEMKAKIHGLESSLSDLKRQSTRQAADWRTLNSHAEQIEKLDNRNFDLAKKINEQESLLSALQTQVADLKSALEDLELDDVEDQGGMDKDALRLKIFRSLGFLPSKSESDPAESWSSILVRSDTRNTAIQFDIHTQHLKDLEISPLILADQLWRAAE</sequence>
<dbReference type="FunCoup" id="A0A317XWZ1">
    <property type="interactions" value="40"/>
</dbReference>
<keyword evidence="4 10" id="KW-0498">Mitosis</keyword>
<dbReference type="PANTHER" id="PTHR22142">
    <property type="match status" value="1"/>
</dbReference>
<evidence type="ECO:0000256" key="2">
    <source>
        <dbReference type="ARBA" id="ARBA00022454"/>
    </source>
</evidence>